<keyword evidence="2" id="KW-0547">Nucleotide-binding</keyword>
<dbReference type="CDD" id="cd01852">
    <property type="entry name" value="AIG1"/>
    <property type="match status" value="1"/>
</dbReference>
<gene>
    <name evidence="5" type="primary">si:ch211-113e8.5</name>
</gene>
<evidence type="ECO:0000256" key="2">
    <source>
        <dbReference type="ARBA" id="ARBA00022741"/>
    </source>
</evidence>
<dbReference type="Proteomes" id="UP001155660">
    <property type="component" value="Chromosome B1"/>
</dbReference>
<evidence type="ECO:0000259" key="4">
    <source>
        <dbReference type="PROSITE" id="PS51720"/>
    </source>
</evidence>
<protein>
    <submittedName>
        <fullName evidence="5">GTPase IMAP family member 7</fullName>
    </submittedName>
</protein>
<evidence type="ECO:0000313" key="5">
    <source>
        <dbReference type="RefSeq" id="XP_042573514.1"/>
    </source>
</evidence>
<dbReference type="AlphaFoldDB" id="A0A9Q9VYG8"/>
<accession>A0A9Q9VYG8</accession>
<feature type="domain" description="AIG1-type G" evidence="4">
    <location>
        <begin position="18"/>
        <end position="219"/>
    </location>
</feature>
<dbReference type="OrthoDB" id="5985928at2759"/>
<name>A0A9Q9VYG8_CYPCA</name>
<dbReference type="GO" id="GO:0005525">
    <property type="term" value="F:GTP binding"/>
    <property type="evidence" value="ECO:0007669"/>
    <property type="project" value="UniProtKB-KW"/>
</dbReference>
<evidence type="ECO:0000256" key="3">
    <source>
        <dbReference type="ARBA" id="ARBA00023134"/>
    </source>
</evidence>
<dbReference type="InterPro" id="IPR045058">
    <property type="entry name" value="GIMA/IAN/Toc"/>
</dbReference>
<organism evidence="5">
    <name type="scientific">Cyprinus carpio</name>
    <name type="common">Common carp</name>
    <dbReference type="NCBI Taxonomy" id="7962"/>
    <lineage>
        <taxon>Eukaryota</taxon>
        <taxon>Metazoa</taxon>
        <taxon>Chordata</taxon>
        <taxon>Craniata</taxon>
        <taxon>Vertebrata</taxon>
        <taxon>Euteleostomi</taxon>
        <taxon>Actinopterygii</taxon>
        <taxon>Neopterygii</taxon>
        <taxon>Teleostei</taxon>
        <taxon>Ostariophysi</taxon>
        <taxon>Cypriniformes</taxon>
        <taxon>Cyprinidae</taxon>
        <taxon>Cyprininae</taxon>
        <taxon>Cyprinus</taxon>
    </lineage>
</organism>
<keyword evidence="3" id="KW-0342">GTP-binding</keyword>
<dbReference type="GeneID" id="109065329"/>
<sequence>MEIRKNETNTSFNAEPETDEIRIVLIGKTGVGKSATGNTILGKEVFISSTSASSVTQDCTKKCNIINGRKISIIDTLGLFDTRKGEESKQKVMEEIKMCISYSAPGPHAFLIVMKLERFTEENEKTIEFIERLFGKDAIPYTMALFTHGKLLKGKDIETFVSENSELQNFDRKCGERCFVIDNDKQDPAQVMQLLDKIDEMVSINGGQYYTNEMLQEAERAEEEKQRIMKETEEQLQFLPVPPVS</sequence>
<dbReference type="PANTHER" id="PTHR10903">
    <property type="entry name" value="GTPASE, IMAP FAMILY MEMBER-RELATED"/>
    <property type="match status" value="1"/>
</dbReference>
<dbReference type="RefSeq" id="XP_042573514.1">
    <property type="nucleotide sequence ID" value="XM_042717580.1"/>
</dbReference>
<dbReference type="Pfam" id="PF04548">
    <property type="entry name" value="AIG1"/>
    <property type="match status" value="1"/>
</dbReference>
<evidence type="ECO:0000256" key="1">
    <source>
        <dbReference type="ARBA" id="ARBA00008535"/>
    </source>
</evidence>
<dbReference type="PROSITE" id="PS51720">
    <property type="entry name" value="G_AIG1"/>
    <property type="match status" value="1"/>
</dbReference>
<reference evidence="5" key="1">
    <citation type="submission" date="2025-08" db="UniProtKB">
        <authorList>
            <consortium name="RefSeq"/>
        </authorList>
    </citation>
    <scope>IDENTIFICATION</scope>
    <source>
        <tissue evidence="5">Muscle</tissue>
    </source>
</reference>
<comment type="similarity">
    <text evidence="1">Belongs to the TRAFAC class TrmE-Era-EngA-EngB-Septin-like GTPase superfamily. AIG1/Toc34/Toc159-like paraseptin GTPase family. IAN subfamily.</text>
</comment>
<dbReference type="FunFam" id="3.40.50.300:FF:000366">
    <property type="entry name" value="GTPase, IMAP family member 2"/>
    <property type="match status" value="1"/>
</dbReference>
<dbReference type="PANTHER" id="PTHR10903:SF112">
    <property type="entry name" value="SI:CH211-113E8.5"/>
    <property type="match status" value="1"/>
</dbReference>
<proteinExistence type="inferred from homology"/>
<dbReference type="KEGG" id="ccar:109065329"/>
<dbReference type="InterPro" id="IPR006703">
    <property type="entry name" value="G_AIG1"/>
</dbReference>